<organism evidence="3 4">
    <name type="scientific">Paenimyroides tangerinum</name>
    <dbReference type="NCBI Taxonomy" id="2488728"/>
    <lineage>
        <taxon>Bacteria</taxon>
        <taxon>Pseudomonadati</taxon>
        <taxon>Bacteroidota</taxon>
        <taxon>Flavobacteriia</taxon>
        <taxon>Flavobacteriales</taxon>
        <taxon>Flavobacteriaceae</taxon>
        <taxon>Paenimyroides</taxon>
    </lineage>
</organism>
<reference evidence="3 4" key="1">
    <citation type="submission" date="2018-11" db="EMBL/GenBank/DDBJ databases">
        <title>Flavobacterium sp. nov., YIM 102701-2 draft genome.</title>
        <authorList>
            <person name="Li G."/>
            <person name="Jiang Y."/>
        </authorList>
    </citation>
    <scope>NUCLEOTIDE SEQUENCE [LARGE SCALE GENOMIC DNA]</scope>
    <source>
        <strain evidence="3 4">YIM 102701-2</strain>
    </source>
</reference>
<dbReference type="EMBL" id="RQVQ01000059">
    <property type="protein sequence ID" value="RRJ87143.1"/>
    <property type="molecule type" value="Genomic_DNA"/>
</dbReference>
<evidence type="ECO:0000313" key="3">
    <source>
        <dbReference type="EMBL" id="RRJ87143.1"/>
    </source>
</evidence>
<dbReference type="RefSeq" id="WP_125020233.1">
    <property type="nucleotide sequence ID" value="NZ_RQVQ01000059.1"/>
</dbReference>
<feature type="domain" description="NB-ARC" evidence="1">
    <location>
        <begin position="202"/>
        <end position="349"/>
    </location>
</feature>
<feature type="domain" description="Schlafen AlbA-2" evidence="2">
    <location>
        <begin position="26"/>
        <end position="163"/>
    </location>
</feature>
<keyword evidence="3" id="KW-0067">ATP-binding</keyword>
<comment type="caution">
    <text evidence="3">The sequence shown here is derived from an EMBL/GenBank/DDBJ whole genome shotgun (WGS) entry which is preliminary data.</text>
</comment>
<dbReference type="InterPro" id="IPR011990">
    <property type="entry name" value="TPR-like_helical_dom_sf"/>
</dbReference>
<gene>
    <name evidence="3" type="ORF">EG240_15375</name>
</gene>
<dbReference type="Gene3D" id="1.25.40.10">
    <property type="entry name" value="Tetratricopeptide repeat domain"/>
    <property type="match status" value="1"/>
</dbReference>
<dbReference type="InterPro" id="IPR007421">
    <property type="entry name" value="Schlafen_AlbA_2_dom"/>
</dbReference>
<accession>A0A3P3W2T3</accession>
<dbReference type="AlphaFoldDB" id="A0A3P3W2T3"/>
<dbReference type="InterPro" id="IPR038461">
    <property type="entry name" value="Schlafen_AlbA_2_dom_sf"/>
</dbReference>
<dbReference type="Proteomes" id="UP000275719">
    <property type="component" value="Unassembled WGS sequence"/>
</dbReference>
<dbReference type="InterPro" id="IPR027417">
    <property type="entry name" value="P-loop_NTPase"/>
</dbReference>
<dbReference type="SUPFAM" id="SSF48452">
    <property type="entry name" value="TPR-like"/>
    <property type="match status" value="1"/>
</dbReference>
<proteinExistence type="predicted"/>
<dbReference type="GO" id="GO:0043531">
    <property type="term" value="F:ADP binding"/>
    <property type="evidence" value="ECO:0007669"/>
    <property type="project" value="InterPro"/>
</dbReference>
<protein>
    <submittedName>
        <fullName evidence="3">ATP-binding protein</fullName>
    </submittedName>
</protein>
<evidence type="ECO:0000313" key="4">
    <source>
        <dbReference type="Proteomes" id="UP000275719"/>
    </source>
</evidence>
<dbReference type="Gene3D" id="3.40.50.300">
    <property type="entry name" value="P-loop containing nucleotide triphosphate hydrolases"/>
    <property type="match status" value="1"/>
</dbReference>
<dbReference type="SUPFAM" id="SSF52540">
    <property type="entry name" value="P-loop containing nucleoside triphosphate hydrolases"/>
    <property type="match status" value="1"/>
</dbReference>
<dbReference type="InterPro" id="IPR002182">
    <property type="entry name" value="NB-ARC"/>
</dbReference>
<dbReference type="Gene3D" id="3.30.950.30">
    <property type="entry name" value="Schlafen, AAA domain"/>
    <property type="match status" value="1"/>
</dbReference>
<name>A0A3P3W2T3_9FLAO</name>
<evidence type="ECO:0000259" key="1">
    <source>
        <dbReference type="Pfam" id="PF00931"/>
    </source>
</evidence>
<dbReference type="GO" id="GO:0005524">
    <property type="term" value="F:ATP binding"/>
    <property type="evidence" value="ECO:0007669"/>
    <property type="project" value="UniProtKB-KW"/>
</dbReference>
<sequence length="816" mass="94741">MNEHFKMVSEEQVLKIKDYKINSEFTELDYKEVFSIKENKDKIEFVKDILAFANSKGGYIIYGVNNDSNWVGLDERSDEKIDDADLSNIFDNFIDGEINILTNTVEIDSNFFFIIYIHPTTKNEILSFKKDGQYVKKNWGNKPDKNITVFRKGDVYCRRGSRSIKADSLFYKQKSINFGIIENISTQPILYNEFIGRKEYLTDLDNKLNHSYNRIIQIDGIGGIGKTTFVHHYASNLIKDQENRTFDFIIWVSSKRNKYTPNGIKDLSEFIANYKELILEIYDFIQKNNLLDDNDLEESLEPDEIVIDFLSKNKVLLIIDNLETLNDSELIAFLENSPPTLKIILTTRETLGDFYLTRINLHGFEKENEFPEFLNSQYKIFTGKDKPEFIQLYKDNVEELYNYTKGMPLAGQLICHQIAHGTPIQNVINNIKNGKSYENILSFCFKGSIDKLSEIEKTLLYIFSLPEKEEFLNLDDLVYISDYTADQIGITGIPNLTKMSLCYQKLESTATIGYSIPFLAKLYSKQYLNLDNESVILSNYEKFLLEKNKFNSKDITILNLVHRSKAKNLVQKVAAQEALKALTLANYDYDSAIENINELIENNKSFAFLYLIKGKIEENGIYSDSYERAKKEFKMATELDNSFLEAYIELGYLEFKSRFGKRKNAKEIVNNSINYFLKAYALDSKDQRVCLGLAQAYTYKATKTNFTSNKQGRIDLAKKANEYFEKSYHLDEELTSSQIHSNSMAAFNNAINYRNNIRDNEKALEICEFGLKNDPKNYKLLDLKNELIEKIRGNEFSKNPKQYIEENLKNTSWKIK</sequence>
<dbReference type="Pfam" id="PF04326">
    <property type="entry name" value="SLFN_AlbA_2"/>
    <property type="match status" value="1"/>
</dbReference>
<keyword evidence="4" id="KW-1185">Reference proteome</keyword>
<evidence type="ECO:0000259" key="2">
    <source>
        <dbReference type="Pfam" id="PF04326"/>
    </source>
</evidence>
<keyword evidence="3" id="KW-0547">Nucleotide-binding</keyword>
<dbReference type="Pfam" id="PF00931">
    <property type="entry name" value="NB-ARC"/>
    <property type="match status" value="1"/>
</dbReference>
<dbReference type="OrthoDB" id="9768354at2"/>